<evidence type="ECO:0000313" key="27">
    <source>
        <dbReference type="Proteomes" id="UP000660745"/>
    </source>
</evidence>
<evidence type="ECO:0000259" key="25">
    <source>
        <dbReference type="PROSITE" id="PS50885"/>
    </source>
</evidence>
<evidence type="ECO:0000256" key="19">
    <source>
        <dbReference type="ARBA" id="ARBA00023026"/>
    </source>
</evidence>
<sequence length="451" mass="48867">MGRSLRVRLALFASIAMLLLSIVVNAIVMYSVHNQTVEAQAHQVFGKAVPVLLTIKRGRLTEVLDVRDLDGVQVVDPSGRVTAATPNLAGLPRLTKAIPLPGQANGVAEFCDLPGLPGECHLVIAMSAYQPDGAWLIYALAPDVPWYVSLQVLAFQLGVTTILIMLAWFGVSRVVAQTLAPVNSITRHLAEITADGGGMRMAVPENLDDEIRTLAETANQTLERLETAMAKQDAAMEQQRRFAGDASHDLRSPITAMRTQVEEAMLHPEQADWPATAAALMASLDRLQAIVTDLLTLTKLDTGAPAVHEPVNLGELVATETRRPSTKRIVTRVQIGVIVTGDRLRLARLVTNLLDNAERHAESQITVTVRQQDDRAVLEVLDDGAGIAPDQWETVFQRFTRLDASRNIDAGGTGLGLTIAREIAESHGGTLTIEPSDRGARFVLRMPPAER</sequence>
<protein>
    <recommendedName>
        <fullName evidence="21">Signal transduction histidine-protein kinase/phosphatase MprB</fullName>
        <ecNumber evidence="5">2.7.13.3</ecNumber>
    </recommendedName>
    <alternativeName>
        <fullName evidence="22">Mycobacterial persistence regulator B</fullName>
    </alternativeName>
</protein>
<dbReference type="PRINTS" id="PR00344">
    <property type="entry name" value="BCTRLSENSOR"/>
</dbReference>
<evidence type="ECO:0000256" key="3">
    <source>
        <dbReference type="ARBA" id="ARBA00001946"/>
    </source>
</evidence>
<dbReference type="InterPro" id="IPR004358">
    <property type="entry name" value="Sig_transdc_His_kin-like_C"/>
</dbReference>
<comment type="cofactor">
    <cofactor evidence="3">
        <name>Mg(2+)</name>
        <dbReference type="ChEBI" id="CHEBI:18420"/>
    </cofactor>
</comment>
<dbReference type="EMBL" id="BMNK01000005">
    <property type="protein sequence ID" value="GGP07416.1"/>
    <property type="molecule type" value="Genomic_DNA"/>
</dbReference>
<evidence type="ECO:0000256" key="8">
    <source>
        <dbReference type="ARBA" id="ARBA00022679"/>
    </source>
</evidence>
<keyword evidence="7" id="KW-0597">Phosphoprotein</keyword>
<keyword evidence="6" id="KW-1003">Cell membrane</keyword>
<dbReference type="PANTHER" id="PTHR44936:SF9">
    <property type="entry name" value="SENSOR PROTEIN CREC"/>
    <property type="match status" value="1"/>
</dbReference>
<evidence type="ECO:0000256" key="21">
    <source>
        <dbReference type="ARBA" id="ARBA00040454"/>
    </source>
</evidence>
<proteinExistence type="predicted"/>
<name>A0A918E4T5_9ACTN</name>
<keyword evidence="18" id="KW-0346">Stress response</keyword>
<evidence type="ECO:0000256" key="6">
    <source>
        <dbReference type="ARBA" id="ARBA00022475"/>
    </source>
</evidence>
<dbReference type="AlphaFoldDB" id="A0A918E4T5"/>
<evidence type="ECO:0000256" key="4">
    <source>
        <dbReference type="ARBA" id="ARBA00004651"/>
    </source>
</evidence>
<dbReference type="Pfam" id="PF02518">
    <property type="entry name" value="HATPase_c"/>
    <property type="match status" value="1"/>
</dbReference>
<dbReference type="InterPro" id="IPR005467">
    <property type="entry name" value="His_kinase_dom"/>
</dbReference>
<dbReference type="InterPro" id="IPR036890">
    <property type="entry name" value="HATPase_C_sf"/>
</dbReference>
<evidence type="ECO:0000256" key="5">
    <source>
        <dbReference type="ARBA" id="ARBA00012438"/>
    </source>
</evidence>
<evidence type="ECO:0000256" key="14">
    <source>
        <dbReference type="ARBA" id="ARBA00022842"/>
    </source>
</evidence>
<dbReference type="PANTHER" id="PTHR44936">
    <property type="entry name" value="SENSOR PROTEIN CREC"/>
    <property type="match status" value="1"/>
</dbReference>
<keyword evidence="20" id="KW-0464">Manganese</keyword>
<dbReference type="InterPro" id="IPR003660">
    <property type="entry name" value="HAMP_dom"/>
</dbReference>
<keyword evidence="9 23" id="KW-0812">Transmembrane</keyword>
<keyword evidence="14" id="KW-0460">Magnesium</keyword>
<dbReference type="InterPro" id="IPR036097">
    <property type="entry name" value="HisK_dim/P_sf"/>
</dbReference>
<keyword evidence="12" id="KW-0378">Hydrolase</keyword>
<evidence type="ECO:0000256" key="20">
    <source>
        <dbReference type="ARBA" id="ARBA00023211"/>
    </source>
</evidence>
<dbReference type="Pfam" id="PF00512">
    <property type="entry name" value="HisKA"/>
    <property type="match status" value="1"/>
</dbReference>
<dbReference type="PROSITE" id="PS50109">
    <property type="entry name" value="HIS_KIN"/>
    <property type="match status" value="1"/>
</dbReference>
<dbReference type="InterPro" id="IPR050980">
    <property type="entry name" value="2C_sensor_his_kinase"/>
</dbReference>
<keyword evidence="27" id="KW-1185">Reference proteome</keyword>
<feature type="domain" description="HAMP" evidence="25">
    <location>
        <begin position="176"/>
        <end position="230"/>
    </location>
</feature>
<keyword evidence="8" id="KW-0808">Transferase</keyword>
<keyword evidence="23" id="KW-0472">Membrane</keyword>
<evidence type="ECO:0000256" key="11">
    <source>
        <dbReference type="ARBA" id="ARBA00022777"/>
    </source>
</evidence>
<evidence type="ECO:0000256" key="18">
    <source>
        <dbReference type="ARBA" id="ARBA00023016"/>
    </source>
</evidence>
<dbReference type="GO" id="GO:0005886">
    <property type="term" value="C:plasma membrane"/>
    <property type="evidence" value="ECO:0007669"/>
    <property type="project" value="UniProtKB-SubCell"/>
</dbReference>
<evidence type="ECO:0000256" key="2">
    <source>
        <dbReference type="ARBA" id="ARBA00001936"/>
    </source>
</evidence>
<evidence type="ECO:0000256" key="1">
    <source>
        <dbReference type="ARBA" id="ARBA00000085"/>
    </source>
</evidence>
<dbReference type="GO" id="GO:0005524">
    <property type="term" value="F:ATP binding"/>
    <property type="evidence" value="ECO:0007669"/>
    <property type="project" value="UniProtKB-KW"/>
</dbReference>
<keyword evidence="16 23" id="KW-1133">Transmembrane helix</keyword>
<keyword evidence="17" id="KW-0902">Two-component regulatory system</keyword>
<evidence type="ECO:0000256" key="16">
    <source>
        <dbReference type="ARBA" id="ARBA00022989"/>
    </source>
</evidence>
<keyword evidence="11 26" id="KW-0418">Kinase</keyword>
<dbReference type="Gene3D" id="1.10.287.130">
    <property type="match status" value="1"/>
</dbReference>
<organism evidence="26 27">
    <name type="scientific">Nonomuraea glycinis</name>
    <dbReference type="NCBI Taxonomy" id="2047744"/>
    <lineage>
        <taxon>Bacteria</taxon>
        <taxon>Bacillati</taxon>
        <taxon>Actinomycetota</taxon>
        <taxon>Actinomycetes</taxon>
        <taxon>Streptosporangiales</taxon>
        <taxon>Streptosporangiaceae</taxon>
        <taxon>Nonomuraea</taxon>
    </lineage>
</organism>
<dbReference type="Gene3D" id="3.30.565.10">
    <property type="entry name" value="Histidine kinase-like ATPase, C-terminal domain"/>
    <property type="match status" value="1"/>
</dbReference>
<dbReference type="SMART" id="SM00387">
    <property type="entry name" value="HATPase_c"/>
    <property type="match status" value="1"/>
</dbReference>
<evidence type="ECO:0000256" key="9">
    <source>
        <dbReference type="ARBA" id="ARBA00022692"/>
    </source>
</evidence>
<dbReference type="SUPFAM" id="SSF47384">
    <property type="entry name" value="Homodimeric domain of signal transducing histidine kinase"/>
    <property type="match status" value="1"/>
</dbReference>
<evidence type="ECO:0000256" key="15">
    <source>
        <dbReference type="ARBA" id="ARBA00022912"/>
    </source>
</evidence>
<evidence type="ECO:0000256" key="17">
    <source>
        <dbReference type="ARBA" id="ARBA00023012"/>
    </source>
</evidence>
<dbReference type="GO" id="GO:0000155">
    <property type="term" value="F:phosphorelay sensor kinase activity"/>
    <property type="evidence" value="ECO:0007669"/>
    <property type="project" value="InterPro"/>
</dbReference>
<evidence type="ECO:0000256" key="7">
    <source>
        <dbReference type="ARBA" id="ARBA00022553"/>
    </source>
</evidence>
<dbReference type="GO" id="GO:0004721">
    <property type="term" value="F:phosphoprotein phosphatase activity"/>
    <property type="evidence" value="ECO:0007669"/>
    <property type="project" value="UniProtKB-KW"/>
</dbReference>
<comment type="catalytic activity">
    <reaction evidence="1">
        <text>ATP + protein L-histidine = ADP + protein N-phospho-L-histidine.</text>
        <dbReference type="EC" id="2.7.13.3"/>
    </reaction>
</comment>
<evidence type="ECO:0000256" key="23">
    <source>
        <dbReference type="SAM" id="Phobius"/>
    </source>
</evidence>
<keyword evidence="13" id="KW-0067">ATP-binding</keyword>
<dbReference type="PROSITE" id="PS50885">
    <property type="entry name" value="HAMP"/>
    <property type="match status" value="1"/>
</dbReference>
<reference evidence="26" key="2">
    <citation type="submission" date="2020-09" db="EMBL/GenBank/DDBJ databases">
        <authorList>
            <person name="Sun Q."/>
            <person name="Zhou Y."/>
        </authorList>
    </citation>
    <scope>NUCLEOTIDE SEQUENCE</scope>
    <source>
        <strain evidence="26">CGMCC 4.7430</strain>
    </source>
</reference>
<dbReference type="CDD" id="cd00075">
    <property type="entry name" value="HATPase"/>
    <property type="match status" value="1"/>
</dbReference>
<accession>A0A918E4T5</accession>
<dbReference type="SMART" id="SM00388">
    <property type="entry name" value="HisKA"/>
    <property type="match status" value="1"/>
</dbReference>
<keyword evidence="15" id="KW-0904">Protein phosphatase</keyword>
<evidence type="ECO:0000259" key="24">
    <source>
        <dbReference type="PROSITE" id="PS50109"/>
    </source>
</evidence>
<feature type="transmembrane region" description="Helical" evidence="23">
    <location>
        <begin position="146"/>
        <end position="169"/>
    </location>
</feature>
<dbReference type="CDD" id="cd00082">
    <property type="entry name" value="HisKA"/>
    <property type="match status" value="1"/>
</dbReference>
<dbReference type="InterPro" id="IPR003661">
    <property type="entry name" value="HisK_dim/P_dom"/>
</dbReference>
<dbReference type="SUPFAM" id="SSF55874">
    <property type="entry name" value="ATPase domain of HSP90 chaperone/DNA topoisomerase II/histidine kinase"/>
    <property type="match status" value="1"/>
</dbReference>
<keyword evidence="10" id="KW-0547">Nucleotide-binding</keyword>
<dbReference type="InterPro" id="IPR003594">
    <property type="entry name" value="HATPase_dom"/>
</dbReference>
<evidence type="ECO:0000256" key="10">
    <source>
        <dbReference type="ARBA" id="ARBA00022741"/>
    </source>
</evidence>
<gene>
    <name evidence="26" type="ORF">GCM10012278_35100</name>
</gene>
<dbReference type="Proteomes" id="UP000660745">
    <property type="component" value="Unassembled WGS sequence"/>
</dbReference>
<reference evidence="26" key="1">
    <citation type="journal article" date="2014" name="Int. J. Syst. Evol. Microbiol.">
        <title>Complete genome sequence of Corynebacterium casei LMG S-19264T (=DSM 44701T), isolated from a smear-ripened cheese.</title>
        <authorList>
            <consortium name="US DOE Joint Genome Institute (JGI-PGF)"/>
            <person name="Walter F."/>
            <person name="Albersmeier A."/>
            <person name="Kalinowski J."/>
            <person name="Ruckert C."/>
        </authorList>
    </citation>
    <scope>NUCLEOTIDE SEQUENCE</scope>
    <source>
        <strain evidence="26">CGMCC 4.7430</strain>
    </source>
</reference>
<comment type="caution">
    <text evidence="26">The sequence shown here is derived from an EMBL/GenBank/DDBJ whole genome shotgun (WGS) entry which is preliminary data.</text>
</comment>
<evidence type="ECO:0000256" key="12">
    <source>
        <dbReference type="ARBA" id="ARBA00022801"/>
    </source>
</evidence>
<comment type="cofactor">
    <cofactor evidence="2">
        <name>Mn(2+)</name>
        <dbReference type="ChEBI" id="CHEBI:29035"/>
    </cofactor>
</comment>
<evidence type="ECO:0000256" key="22">
    <source>
        <dbReference type="ARBA" id="ARBA00041776"/>
    </source>
</evidence>
<evidence type="ECO:0000313" key="26">
    <source>
        <dbReference type="EMBL" id="GGP07416.1"/>
    </source>
</evidence>
<evidence type="ECO:0000256" key="13">
    <source>
        <dbReference type="ARBA" id="ARBA00022840"/>
    </source>
</evidence>
<keyword evidence="19" id="KW-0843">Virulence</keyword>
<dbReference type="EC" id="2.7.13.3" evidence="5"/>
<feature type="domain" description="Histidine kinase" evidence="24">
    <location>
        <begin position="245"/>
        <end position="450"/>
    </location>
</feature>
<comment type="subcellular location">
    <subcellularLocation>
        <location evidence="4">Cell membrane</location>
        <topology evidence="4">Multi-pass membrane protein</topology>
    </subcellularLocation>
</comment>